<sequence length="263" mass="29634">MGTPHVLAIPYPAQGHVIPLLELAQRVAQHGFKVTFVNSEFNHRRVMNALLDKDNVGNHVNLVSIPDGLEPWEDRNDLLKLTESTLKIMSGKLEELIEKINGSDNNKITCVIADGGQGWALEVAEKMRIRRAAFWPAAATSLALGFSIPELNLYLLDFWIPLNETNLTILFFPFQSASHTTTIQGHATHPPSTTHGLACPGIRDKFISNPAFDSEMDDPATRWKLGGDGITYRRRRRESLRMRQRRQMNYSLVSKHWICGLGR</sequence>
<reference evidence="1 2" key="1">
    <citation type="journal article" date="2021" name="Hortic Res">
        <title>High-quality reference genome and annotation aids understanding of berry development for evergreen blueberry (Vaccinium darrowii).</title>
        <authorList>
            <person name="Yu J."/>
            <person name="Hulse-Kemp A.M."/>
            <person name="Babiker E."/>
            <person name="Staton M."/>
        </authorList>
    </citation>
    <scope>NUCLEOTIDE SEQUENCE [LARGE SCALE GENOMIC DNA]</scope>
    <source>
        <strain evidence="2">cv. NJ 8807/NJ 8810</strain>
        <tissue evidence="1">Young leaf</tissue>
    </source>
</reference>
<evidence type="ECO:0000313" key="2">
    <source>
        <dbReference type="Proteomes" id="UP000828048"/>
    </source>
</evidence>
<dbReference type="EMBL" id="CM037155">
    <property type="protein sequence ID" value="KAH7846529.1"/>
    <property type="molecule type" value="Genomic_DNA"/>
</dbReference>
<organism evidence="1 2">
    <name type="scientific">Vaccinium darrowii</name>
    <dbReference type="NCBI Taxonomy" id="229202"/>
    <lineage>
        <taxon>Eukaryota</taxon>
        <taxon>Viridiplantae</taxon>
        <taxon>Streptophyta</taxon>
        <taxon>Embryophyta</taxon>
        <taxon>Tracheophyta</taxon>
        <taxon>Spermatophyta</taxon>
        <taxon>Magnoliopsida</taxon>
        <taxon>eudicotyledons</taxon>
        <taxon>Gunneridae</taxon>
        <taxon>Pentapetalae</taxon>
        <taxon>asterids</taxon>
        <taxon>Ericales</taxon>
        <taxon>Ericaceae</taxon>
        <taxon>Vaccinioideae</taxon>
        <taxon>Vaccinieae</taxon>
        <taxon>Vaccinium</taxon>
    </lineage>
</organism>
<gene>
    <name evidence="1" type="ORF">Vadar_014981</name>
</gene>
<accession>A0ACB7XZC3</accession>
<dbReference type="Proteomes" id="UP000828048">
    <property type="component" value="Chromosome 5"/>
</dbReference>
<proteinExistence type="predicted"/>
<protein>
    <submittedName>
        <fullName evidence="1">Uncharacterized protein</fullName>
    </submittedName>
</protein>
<evidence type="ECO:0000313" key="1">
    <source>
        <dbReference type="EMBL" id="KAH7846529.1"/>
    </source>
</evidence>
<name>A0ACB7XZC3_9ERIC</name>
<keyword evidence="2" id="KW-1185">Reference proteome</keyword>
<comment type="caution">
    <text evidence="1">The sequence shown here is derived from an EMBL/GenBank/DDBJ whole genome shotgun (WGS) entry which is preliminary data.</text>
</comment>